<evidence type="ECO:0000256" key="4">
    <source>
        <dbReference type="ARBA" id="ARBA00023098"/>
    </source>
</evidence>
<reference evidence="12 13" key="1">
    <citation type="submission" date="2020-02" db="EMBL/GenBank/DDBJ databases">
        <title>Ideonella bacterium strain TBM-1.</title>
        <authorList>
            <person name="Chen W.-M."/>
        </authorList>
    </citation>
    <scope>NUCLEOTIDE SEQUENCE [LARGE SCALE GENOMIC DNA]</scope>
    <source>
        <strain evidence="12 13">TBM-1</strain>
    </source>
</reference>
<evidence type="ECO:0000256" key="7">
    <source>
        <dbReference type="ARBA" id="ARBA00039058"/>
    </source>
</evidence>
<dbReference type="Proteomes" id="UP000484255">
    <property type="component" value="Unassembled WGS sequence"/>
</dbReference>
<dbReference type="EC" id="2.3.2.30" evidence="7"/>
<evidence type="ECO:0000313" key="12">
    <source>
        <dbReference type="EMBL" id="NDY92661.1"/>
    </source>
</evidence>
<comment type="similarity">
    <text evidence="6">Belongs to the acetyltransferase family. OlsB subfamily.</text>
</comment>
<protein>
    <recommendedName>
        <fullName evidence="8">L-ornithine N(alpha)-acyltransferase</fullName>
        <ecNumber evidence="7">2.3.2.30</ecNumber>
    </recommendedName>
</protein>
<evidence type="ECO:0000256" key="8">
    <source>
        <dbReference type="ARBA" id="ARBA00039866"/>
    </source>
</evidence>
<keyword evidence="13" id="KW-1185">Reference proteome</keyword>
<keyword evidence="4" id="KW-0443">Lipid metabolism</keyword>
<dbReference type="InterPro" id="IPR052351">
    <property type="entry name" value="Ornithine_N-alpha-AT"/>
</dbReference>
<comment type="caution">
    <text evidence="12">The sequence shown here is derived from an EMBL/GenBank/DDBJ whole genome shotgun (WGS) entry which is preliminary data.</text>
</comment>
<keyword evidence="2" id="KW-0444">Lipid biosynthesis</keyword>
<comment type="pathway">
    <text evidence="1">Lipid metabolism.</text>
</comment>
<keyword evidence="3 12" id="KW-0808">Transferase</keyword>
<dbReference type="AlphaFoldDB" id="A0A7C9TKE4"/>
<keyword evidence="5" id="KW-0012">Acyltransferase</keyword>
<evidence type="ECO:0000256" key="5">
    <source>
        <dbReference type="ARBA" id="ARBA00023315"/>
    </source>
</evidence>
<evidence type="ECO:0000256" key="2">
    <source>
        <dbReference type="ARBA" id="ARBA00022516"/>
    </source>
</evidence>
<accession>A0A7C9TKE4</accession>
<feature type="region of interest" description="Disordered" evidence="11">
    <location>
        <begin position="1"/>
        <end position="52"/>
    </location>
</feature>
<organism evidence="12 13">
    <name type="scientific">Ideonella livida</name>
    <dbReference type="NCBI Taxonomy" id="2707176"/>
    <lineage>
        <taxon>Bacteria</taxon>
        <taxon>Pseudomonadati</taxon>
        <taxon>Pseudomonadota</taxon>
        <taxon>Betaproteobacteria</taxon>
        <taxon>Burkholderiales</taxon>
        <taxon>Sphaerotilaceae</taxon>
        <taxon>Ideonella</taxon>
    </lineage>
</organism>
<proteinExistence type="inferred from homology"/>
<comment type="function">
    <text evidence="9">Catalyzes the first step in the biosynthesis of ornithine lipids, which are phosphorus-free membrane lipids. Catalyzes the 3-hydroxyacyl-acyl carrier protein-dependent acylation of ornithine to form lyso-ornithine lipid (LOL).</text>
</comment>
<name>A0A7C9TKE4_9BURK</name>
<dbReference type="Pfam" id="PF13444">
    <property type="entry name" value="Acetyltransf_5"/>
    <property type="match status" value="1"/>
</dbReference>
<dbReference type="InterPro" id="IPR016181">
    <property type="entry name" value="Acyl_CoA_acyltransferase"/>
</dbReference>
<evidence type="ECO:0000256" key="3">
    <source>
        <dbReference type="ARBA" id="ARBA00022679"/>
    </source>
</evidence>
<dbReference type="SUPFAM" id="SSF55729">
    <property type="entry name" value="Acyl-CoA N-acyltransferases (Nat)"/>
    <property type="match status" value="1"/>
</dbReference>
<gene>
    <name evidence="12" type="ORF">G3A44_15835</name>
</gene>
<evidence type="ECO:0000256" key="9">
    <source>
        <dbReference type="ARBA" id="ARBA00045724"/>
    </source>
</evidence>
<dbReference type="GO" id="GO:0043810">
    <property type="term" value="F:ornithine-acyl [acyl carrier protein] N-acyltransferase activity"/>
    <property type="evidence" value="ECO:0007669"/>
    <property type="project" value="UniProtKB-EC"/>
</dbReference>
<dbReference type="PANTHER" id="PTHR37323:SF1">
    <property type="entry name" value="L-ORNITHINE N(ALPHA)-ACYLTRANSFERASE"/>
    <property type="match status" value="1"/>
</dbReference>
<evidence type="ECO:0000313" key="13">
    <source>
        <dbReference type="Proteomes" id="UP000484255"/>
    </source>
</evidence>
<dbReference type="Gene3D" id="3.40.630.30">
    <property type="match status" value="1"/>
</dbReference>
<dbReference type="GO" id="GO:0006629">
    <property type="term" value="P:lipid metabolic process"/>
    <property type="evidence" value="ECO:0007669"/>
    <property type="project" value="UniProtKB-KW"/>
</dbReference>
<sequence>MGLTRPLTNIAAMNRTPPTDDVLTPESRTASPAPAWPHPVNGGATARAGAGPQPYQFSWARHQDEVREAQRLRHAVFAGEMGAEIDDRALPGHDVDAFDAHCEHLLVRHLPADGSPAAVVGTYRLLTPQAAQRAGGFYSAQEFDLSALATRLPRLVELGRSCVHPAHRDGGVILLLWSALARFMHDNGLDTMIGCASVSLRDGGRQAAGLWRQLSATHLADPVWRVTPHLPLPVDALAPDHAVEAPPLIKGYLRCGARLLGAPAWDPQFNTADLPIMMDMADLPARYRRHFLG</sequence>
<evidence type="ECO:0000256" key="10">
    <source>
        <dbReference type="ARBA" id="ARBA00047785"/>
    </source>
</evidence>
<evidence type="ECO:0000256" key="11">
    <source>
        <dbReference type="SAM" id="MobiDB-lite"/>
    </source>
</evidence>
<evidence type="ECO:0000256" key="1">
    <source>
        <dbReference type="ARBA" id="ARBA00005189"/>
    </source>
</evidence>
<comment type="catalytic activity">
    <reaction evidence="10">
        <text>a (3R)-hydroxyacyl-[ACP] + L-ornithine = a lyso-ornithine lipid + holo-[ACP] + H(+)</text>
        <dbReference type="Rhea" id="RHEA:20633"/>
        <dbReference type="Rhea" id="RHEA-COMP:9685"/>
        <dbReference type="Rhea" id="RHEA-COMP:9945"/>
        <dbReference type="ChEBI" id="CHEBI:15378"/>
        <dbReference type="ChEBI" id="CHEBI:46911"/>
        <dbReference type="ChEBI" id="CHEBI:64479"/>
        <dbReference type="ChEBI" id="CHEBI:78827"/>
        <dbReference type="ChEBI" id="CHEBI:138482"/>
        <dbReference type="EC" id="2.3.2.30"/>
    </reaction>
    <physiologicalReaction direction="left-to-right" evidence="10">
        <dbReference type="Rhea" id="RHEA:20634"/>
    </physiologicalReaction>
</comment>
<dbReference type="PANTHER" id="PTHR37323">
    <property type="entry name" value="GCN5-RELATED N-ACETYLTRANSFERASE"/>
    <property type="match status" value="1"/>
</dbReference>
<dbReference type="EMBL" id="JAAGOH010000020">
    <property type="protein sequence ID" value="NDY92661.1"/>
    <property type="molecule type" value="Genomic_DNA"/>
</dbReference>
<evidence type="ECO:0000256" key="6">
    <source>
        <dbReference type="ARBA" id="ARBA00038095"/>
    </source>
</evidence>